<sequence>MAQWTDPSRTFLIQEVRARKSMLFTCGTRPIVRRFIWSAGDPINMIFVLPYFRRGHSLSVEKLKRHFCSQITMGYGRKFFLFSNNFD</sequence>
<dbReference type="WBParaSite" id="Hba_00178">
    <property type="protein sequence ID" value="Hba_00178"/>
    <property type="gene ID" value="Hba_00178"/>
</dbReference>
<organism evidence="1 2">
    <name type="scientific">Heterorhabditis bacteriophora</name>
    <name type="common">Entomopathogenic nematode worm</name>
    <dbReference type="NCBI Taxonomy" id="37862"/>
    <lineage>
        <taxon>Eukaryota</taxon>
        <taxon>Metazoa</taxon>
        <taxon>Ecdysozoa</taxon>
        <taxon>Nematoda</taxon>
        <taxon>Chromadorea</taxon>
        <taxon>Rhabditida</taxon>
        <taxon>Rhabditina</taxon>
        <taxon>Rhabditomorpha</taxon>
        <taxon>Strongyloidea</taxon>
        <taxon>Heterorhabditidae</taxon>
        <taxon>Heterorhabditis</taxon>
    </lineage>
</organism>
<accession>A0A1I7W6F5</accession>
<dbReference type="AlphaFoldDB" id="A0A1I7W6F5"/>
<proteinExistence type="predicted"/>
<evidence type="ECO:0000313" key="2">
    <source>
        <dbReference type="WBParaSite" id="Hba_00178"/>
    </source>
</evidence>
<name>A0A1I7W6F5_HETBA</name>
<keyword evidence="1" id="KW-1185">Reference proteome</keyword>
<dbReference type="Proteomes" id="UP000095283">
    <property type="component" value="Unplaced"/>
</dbReference>
<evidence type="ECO:0000313" key="1">
    <source>
        <dbReference type="Proteomes" id="UP000095283"/>
    </source>
</evidence>
<protein>
    <submittedName>
        <fullName evidence="2">Uncharacterized protein</fullName>
    </submittedName>
</protein>
<reference evidence="2" key="1">
    <citation type="submission" date="2016-11" db="UniProtKB">
        <authorList>
            <consortium name="WormBaseParasite"/>
        </authorList>
    </citation>
    <scope>IDENTIFICATION</scope>
</reference>